<keyword evidence="1" id="KW-1133">Transmembrane helix</keyword>
<protein>
    <submittedName>
        <fullName evidence="2">Thermostable hemolysin</fullName>
    </submittedName>
</protein>
<feature type="transmembrane region" description="Helical" evidence="1">
    <location>
        <begin position="124"/>
        <end position="142"/>
    </location>
</feature>
<evidence type="ECO:0000256" key="1">
    <source>
        <dbReference type="SAM" id="Phobius"/>
    </source>
</evidence>
<evidence type="ECO:0000313" key="2">
    <source>
        <dbReference type="EMBL" id="TFH68486.1"/>
    </source>
</evidence>
<dbReference type="OrthoDB" id="7432757at2"/>
<dbReference type="AlphaFoldDB" id="A0A4Y8UI06"/>
<name>A0A4Y8UI06_9GAMM</name>
<comment type="caution">
    <text evidence="2">The sequence shown here is derived from an EMBL/GenBank/DDBJ whole genome shotgun (WGS) entry which is preliminary data.</text>
</comment>
<dbReference type="Proteomes" id="UP000298133">
    <property type="component" value="Unassembled WGS sequence"/>
</dbReference>
<keyword evidence="3" id="KW-1185">Reference proteome</keyword>
<organism evidence="2 3">
    <name type="scientific">Gammaproteobacteria bacterium LSUCC0057</name>
    <dbReference type="NCBI Taxonomy" id="2559237"/>
    <lineage>
        <taxon>Bacteria</taxon>
        <taxon>Pseudomonadati</taxon>
        <taxon>Pseudomonadota</taxon>
        <taxon>Gammaproteobacteria</taxon>
        <taxon>Cellvibrionales</taxon>
        <taxon>Porticoccaceae</taxon>
        <taxon>SAR92 clade</taxon>
    </lineage>
</organism>
<dbReference type="EMBL" id="SPIA01000001">
    <property type="protein sequence ID" value="TFH68486.1"/>
    <property type="molecule type" value="Genomic_DNA"/>
</dbReference>
<evidence type="ECO:0000313" key="3">
    <source>
        <dbReference type="Proteomes" id="UP000298133"/>
    </source>
</evidence>
<sequence>MHRLNDFINDLNVAPSHYRVSLLRRDDDEFHRQQGYIRDIYQHCYQATITQCMPLLLSLQERNFASQAVLGLRSAADQPLFLEQYLDTSIESAIAAAATMPVLREQIIEIGNLAAQRRIGSQRLFMIMTAALATAGFNWMTFTATPQVIKLVARLGFTPLDLGVADPSRLADKGRSWGSYFATAPRLQAGSLSEAMTALIANPQVAAQLLAERSNIERLATELERYRLNVSRGR</sequence>
<dbReference type="Pfam" id="PF12261">
    <property type="entry name" value="T_hemolysin"/>
    <property type="match status" value="1"/>
</dbReference>
<proteinExistence type="predicted"/>
<accession>A0A4Y8UI06</accession>
<keyword evidence="1" id="KW-0472">Membrane</keyword>
<reference evidence="2 3" key="1">
    <citation type="submission" date="2019-03" db="EMBL/GenBank/DDBJ databases">
        <title>Draft genome of Gammaproteobacteria bacterium LSUCC0057, a member of the SAR92 clade.</title>
        <authorList>
            <person name="Lanclos V.C."/>
            <person name="Doiron C."/>
            <person name="Henson M.W."/>
            <person name="Thrash J.C."/>
        </authorList>
    </citation>
    <scope>NUCLEOTIDE SEQUENCE [LARGE SCALE GENOMIC DNA]</scope>
    <source>
        <strain evidence="2 3">LSUCC0057</strain>
    </source>
</reference>
<gene>
    <name evidence="2" type="ORF">E3W66_00545</name>
</gene>
<dbReference type="InterPro" id="IPR022050">
    <property type="entry name" value="T_hemolysin"/>
</dbReference>
<keyword evidence="1" id="KW-0812">Transmembrane</keyword>